<dbReference type="PROSITE" id="PS00211">
    <property type="entry name" value="ABC_TRANSPORTER_1"/>
    <property type="match status" value="1"/>
</dbReference>
<keyword evidence="10" id="KW-0029">Amino-acid transport</keyword>
<keyword evidence="11" id="KW-0472">Membrane</keyword>
<keyword evidence="14" id="KW-1185">Reference proteome</keyword>
<dbReference type="FunFam" id="3.40.50.300:FF:000056">
    <property type="entry name" value="Cell division ATP-binding protein FtsE"/>
    <property type="match status" value="1"/>
</dbReference>
<name>A0A3R8MT38_9BURK</name>
<dbReference type="OrthoDB" id="9802264at2"/>
<protein>
    <recommendedName>
        <fullName evidence="3">Cell division ATP-binding protein FtsE</fullName>
    </recommendedName>
</protein>
<dbReference type="SUPFAM" id="SSF52540">
    <property type="entry name" value="P-loop containing nucleoside triphosphate hydrolases"/>
    <property type="match status" value="1"/>
</dbReference>
<dbReference type="PROSITE" id="PS50893">
    <property type="entry name" value="ABC_TRANSPORTER_2"/>
    <property type="match status" value="1"/>
</dbReference>
<evidence type="ECO:0000256" key="8">
    <source>
        <dbReference type="ARBA" id="ARBA00022840"/>
    </source>
</evidence>
<evidence type="ECO:0000256" key="9">
    <source>
        <dbReference type="ARBA" id="ARBA00022967"/>
    </source>
</evidence>
<evidence type="ECO:0000256" key="3">
    <source>
        <dbReference type="ARBA" id="ARBA00020019"/>
    </source>
</evidence>
<keyword evidence="5" id="KW-1003">Cell membrane</keyword>
<evidence type="ECO:0000256" key="10">
    <source>
        <dbReference type="ARBA" id="ARBA00022970"/>
    </source>
</evidence>
<evidence type="ECO:0000313" key="13">
    <source>
        <dbReference type="EMBL" id="RRN45847.1"/>
    </source>
</evidence>
<dbReference type="GO" id="GO:0005886">
    <property type="term" value="C:plasma membrane"/>
    <property type="evidence" value="ECO:0007669"/>
    <property type="project" value="UniProtKB-ARBA"/>
</dbReference>
<dbReference type="AlphaFoldDB" id="A0A3R8MT38"/>
<keyword evidence="4" id="KW-0813">Transport</keyword>
<dbReference type="SMART" id="SM00382">
    <property type="entry name" value="AAA"/>
    <property type="match status" value="1"/>
</dbReference>
<feature type="domain" description="ABC transporter" evidence="12">
    <location>
        <begin position="12"/>
        <end position="253"/>
    </location>
</feature>
<dbReference type="InterPro" id="IPR027417">
    <property type="entry name" value="P-loop_NTPase"/>
</dbReference>
<sequence length="276" mass="29605">MVPETVAQEPLIRLENLNKSFVLADGGRFDAVRDVSLTVNRGDALGLIGRSGAGKSTLLRLMNLLERPDSGRVFVSGQELTALGKAQLRDARQKIGMIFQQFNLLQNATVFENIAFPLRIHGRHRRAEITERVRACAAIVGLSDRLDHYPAQLSGGQKQRVAIARALAPEPSVLLCDEPTSALDTETTRSVLATLKDINQKLGVTIVIVTHELSVVHALCRQAAVVEQGVLVERLDLEGTAPLAPVSALGRELARQVASAQGGQGVVVPGEGTHGI</sequence>
<dbReference type="InterPro" id="IPR050086">
    <property type="entry name" value="MetN_ABC_transporter-like"/>
</dbReference>
<evidence type="ECO:0000256" key="7">
    <source>
        <dbReference type="ARBA" id="ARBA00022741"/>
    </source>
</evidence>
<evidence type="ECO:0000259" key="12">
    <source>
        <dbReference type="PROSITE" id="PS50893"/>
    </source>
</evidence>
<dbReference type="Pfam" id="PF00005">
    <property type="entry name" value="ABC_tran"/>
    <property type="match status" value="1"/>
</dbReference>
<dbReference type="Proteomes" id="UP000270261">
    <property type="component" value="Unassembled WGS sequence"/>
</dbReference>
<accession>A0A3R8MT38</accession>
<dbReference type="InterPro" id="IPR003593">
    <property type="entry name" value="AAA+_ATPase"/>
</dbReference>
<comment type="caution">
    <text evidence="13">The sequence shown here is derived from an EMBL/GenBank/DDBJ whole genome shotgun (WGS) entry which is preliminary data.</text>
</comment>
<evidence type="ECO:0000256" key="6">
    <source>
        <dbReference type="ARBA" id="ARBA00022519"/>
    </source>
</evidence>
<dbReference type="Gene3D" id="3.40.50.300">
    <property type="entry name" value="P-loop containing nucleotide triphosphate hydrolases"/>
    <property type="match status" value="1"/>
</dbReference>
<proteinExistence type="inferred from homology"/>
<dbReference type="InterPro" id="IPR003439">
    <property type="entry name" value="ABC_transporter-like_ATP-bd"/>
</dbReference>
<dbReference type="PANTHER" id="PTHR43166:SF30">
    <property type="entry name" value="METHIONINE IMPORT ATP-BINDING PROTEIN METN"/>
    <property type="match status" value="1"/>
</dbReference>
<dbReference type="RefSeq" id="WP_125095274.1">
    <property type="nucleotide sequence ID" value="NZ_RRUE01000001.1"/>
</dbReference>
<reference evidence="13 14" key="1">
    <citation type="submission" date="2018-11" db="EMBL/GenBank/DDBJ databases">
        <title>Genome sequencing of Lautropia sp. KCOM 2505 (= ChDC F240).</title>
        <authorList>
            <person name="Kook J.-K."/>
            <person name="Park S.-N."/>
            <person name="Lim Y.K."/>
        </authorList>
    </citation>
    <scope>NUCLEOTIDE SEQUENCE [LARGE SCALE GENOMIC DNA]</scope>
    <source>
        <strain evidence="13 14">KCOM 2505</strain>
    </source>
</reference>
<evidence type="ECO:0000256" key="2">
    <source>
        <dbReference type="ARBA" id="ARBA00005417"/>
    </source>
</evidence>
<comment type="similarity">
    <text evidence="2">Belongs to the ABC transporter superfamily.</text>
</comment>
<dbReference type="InterPro" id="IPR017871">
    <property type="entry name" value="ABC_transporter-like_CS"/>
</dbReference>
<evidence type="ECO:0000256" key="1">
    <source>
        <dbReference type="ARBA" id="ARBA00002579"/>
    </source>
</evidence>
<gene>
    <name evidence="13" type="ORF">EHV23_06875</name>
</gene>
<keyword evidence="6" id="KW-0997">Cell inner membrane</keyword>
<evidence type="ECO:0000256" key="4">
    <source>
        <dbReference type="ARBA" id="ARBA00022448"/>
    </source>
</evidence>
<dbReference type="PANTHER" id="PTHR43166">
    <property type="entry name" value="AMINO ACID IMPORT ATP-BINDING PROTEIN"/>
    <property type="match status" value="1"/>
</dbReference>
<comment type="function">
    <text evidence="1">Part of the ABC transporter FtsEX involved in cellular division. Important for assembly or stability of the septal ring.</text>
</comment>
<dbReference type="GO" id="GO:0005524">
    <property type="term" value="F:ATP binding"/>
    <property type="evidence" value="ECO:0007669"/>
    <property type="project" value="UniProtKB-KW"/>
</dbReference>
<organism evidence="13 14">
    <name type="scientific">Lautropia dentalis</name>
    <dbReference type="NCBI Taxonomy" id="2490857"/>
    <lineage>
        <taxon>Bacteria</taxon>
        <taxon>Pseudomonadati</taxon>
        <taxon>Pseudomonadota</taxon>
        <taxon>Betaproteobacteria</taxon>
        <taxon>Burkholderiales</taxon>
        <taxon>Burkholderiaceae</taxon>
        <taxon>Lautropia</taxon>
    </lineage>
</organism>
<evidence type="ECO:0000256" key="5">
    <source>
        <dbReference type="ARBA" id="ARBA00022475"/>
    </source>
</evidence>
<keyword evidence="8 13" id="KW-0067">ATP-binding</keyword>
<dbReference type="GO" id="GO:0016887">
    <property type="term" value="F:ATP hydrolysis activity"/>
    <property type="evidence" value="ECO:0007669"/>
    <property type="project" value="InterPro"/>
</dbReference>
<dbReference type="GO" id="GO:0006865">
    <property type="term" value="P:amino acid transport"/>
    <property type="evidence" value="ECO:0007669"/>
    <property type="project" value="UniProtKB-KW"/>
</dbReference>
<keyword evidence="7" id="KW-0547">Nucleotide-binding</keyword>
<dbReference type="EMBL" id="RRUE01000001">
    <property type="protein sequence ID" value="RRN45847.1"/>
    <property type="molecule type" value="Genomic_DNA"/>
</dbReference>
<evidence type="ECO:0000256" key="11">
    <source>
        <dbReference type="ARBA" id="ARBA00023136"/>
    </source>
</evidence>
<evidence type="ECO:0000313" key="14">
    <source>
        <dbReference type="Proteomes" id="UP000270261"/>
    </source>
</evidence>
<keyword evidence="9" id="KW-1278">Translocase</keyword>